<dbReference type="Proteomes" id="UP001153636">
    <property type="component" value="Chromosome 2"/>
</dbReference>
<dbReference type="GO" id="GO:0004252">
    <property type="term" value="F:serine-type endopeptidase activity"/>
    <property type="evidence" value="ECO:0007669"/>
    <property type="project" value="UniProtKB-UniRule"/>
</dbReference>
<evidence type="ECO:0000259" key="11">
    <source>
        <dbReference type="PROSITE" id="PS51888"/>
    </source>
</evidence>
<keyword evidence="5" id="KW-1015">Disulfide bond</keyword>
<dbReference type="Gene3D" id="3.30.1640.30">
    <property type="match status" value="1"/>
</dbReference>
<dbReference type="Gene3D" id="2.40.10.10">
    <property type="entry name" value="Trypsin-like serine proteases"/>
    <property type="match status" value="2"/>
</dbReference>
<dbReference type="InterPro" id="IPR038565">
    <property type="entry name" value="CLIP_sf"/>
</dbReference>
<dbReference type="InterPro" id="IPR043504">
    <property type="entry name" value="Peptidase_S1_PA_chymotrypsin"/>
</dbReference>
<dbReference type="InterPro" id="IPR001314">
    <property type="entry name" value="Peptidase_S1A"/>
</dbReference>
<dbReference type="Pfam" id="PF12032">
    <property type="entry name" value="CLIP"/>
    <property type="match status" value="1"/>
</dbReference>
<dbReference type="InterPro" id="IPR051487">
    <property type="entry name" value="Ser/Thr_Proteases_Immune/Dev"/>
</dbReference>
<evidence type="ECO:0000313" key="13">
    <source>
        <dbReference type="Proteomes" id="UP001153636"/>
    </source>
</evidence>
<dbReference type="EC" id="3.4.21.-" evidence="8"/>
<protein>
    <recommendedName>
        <fullName evidence="9">CLIP domain-containing serine protease</fullName>
        <ecNumber evidence="8">3.4.21.-</ecNumber>
    </recommendedName>
</protein>
<dbReference type="EMBL" id="OV651814">
    <property type="protein sequence ID" value="CAH1105994.1"/>
    <property type="molecule type" value="Genomic_DNA"/>
</dbReference>
<organism evidence="12 13">
    <name type="scientific">Psylliodes chrysocephalus</name>
    <dbReference type="NCBI Taxonomy" id="3402493"/>
    <lineage>
        <taxon>Eukaryota</taxon>
        <taxon>Metazoa</taxon>
        <taxon>Ecdysozoa</taxon>
        <taxon>Arthropoda</taxon>
        <taxon>Hexapoda</taxon>
        <taxon>Insecta</taxon>
        <taxon>Pterygota</taxon>
        <taxon>Neoptera</taxon>
        <taxon>Endopterygota</taxon>
        <taxon>Coleoptera</taxon>
        <taxon>Polyphaga</taxon>
        <taxon>Cucujiformia</taxon>
        <taxon>Chrysomeloidea</taxon>
        <taxon>Chrysomelidae</taxon>
        <taxon>Galerucinae</taxon>
        <taxon>Alticini</taxon>
        <taxon>Psylliodes</taxon>
    </lineage>
</organism>
<evidence type="ECO:0000256" key="8">
    <source>
        <dbReference type="RuleBase" id="RU363034"/>
    </source>
</evidence>
<keyword evidence="4 8" id="KW-0720">Serine protease</keyword>
<dbReference type="InterPro" id="IPR009003">
    <property type="entry name" value="Peptidase_S1_PA"/>
</dbReference>
<evidence type="ECO:0000256" key="9">
    <source>
        <dbReference type="RuleBase" id="RU366078"/>
    </source>
</evidence>
<evidence type="ECO:0000256" key="6">
    <source>
        <dbReference type="ARBA" id="ARBA00023180"/>
    </source>
</evidence>
<dbReference type="PROSITE" id="PS00135">
    <property type="entry name" value="TRYPSIN_SER"/>
    <property type="match status" value="1"/>
</dbReference>
<feature type="signal peptide" evidence="9">
    <location>
        <begin position="1"/>
        <end position="23"/>
    </location>
</feature>
<comment type="subcellular location">
    <subcellularLocation>
        <location evidence="9">Secreted</location>
    </subcellularLocation>
</comment>
<evidence type="ECO:0000256" key="1">
    <source>
        <dbReference type="ARBA" id="ARBA00022670"/>
    </source>
</evidence>
<feature type="domain" description="Clip" evidence="11">
    <location>
        <begin position="28"/>
        <end position="79"/>
    </location>
</feature>
<reference evidence="12" key="1">
    <citation type="submission" date="2022-01" db="EMBL/GenBank/DDBJ databases">
        <authorList>
            <person name="King R."/>
        </authorList>
    </citation>
    <scope>NUCLEOTIDE SEQUENCE</scope>
</reference>
<gene>
    <name evidence="12" type="ORF">PSYICH_LOCUS7532</name>
</gene>
<proteinExistence type="inferred from homology"/>
<dbReference type="InterPro" id="IPR018114">
    <property type="entry name" value="TRYPSIN_HIS"/>
</dbReference>
<evidence type="ECO:0000259" key="10">
    <source>
        <dbReference type="PROSITE" id="PS50240"/>
    </source>
</evidence>
<dbReference type="OrthoDB" id="8114044at2759"/>
<dbReference type="PROSITE" id="PS50240">
    <property type="entry name" value="TRYPSIN_DOM"/>
    <property type="match status" value="1"/>
</dbReference>
<feature type="domain" description="Peptidase S1" evidence="10">
    <location>
        <begin position="129"/>
        <end position="381"/>
    </location>
</feature>
<keyword evidence="9" id="KW-0964">Secreted</keyword>
<keyword evidence="2 9" id="KW-0732">Signal</keyword>
<dbReference type="PROSITE" id="PS00134">
    <property type="entry name" value="TRYPSIN_HIS"/>
    <property type="match status" value="1"/>
</dbReference>
<dbReference type="AlphaFoldDB" id="A0A9P0G8E9"/>
<dbReference type="Pfam" id="PF00089">
    <property type="entry name" value="Trypsin"/>
    <property type="match status" value="1"/>
</dbReference>
<dbReference type="InterPro" id="IPR022700">
    <property type="entry name" value="CLIP"/>
</dbReference>
<dbReference type="SMART" id="SM00680">
    <property type="entry name" value="CLIP"/>
    <property type="match status" value="1"/>
</dbReference>
<comment type="domain">
    <text evidence="9">The clip domain consists of 35-55 residues which are 'knitted' together usually by 3 conserved disulfide bonds forming a clip-like compact structure.</text>
</comment>
<feature type="chain" id="PRO_5040534698" description="CLIP domain-containing serine protease" evidence="9">
    <location>
        <begin position="24"/>
        <end position="382"/>
    </location>
</feature>
<evidence type="ECO:0000313" key="12">
    <source>
        <dbReference type="EMBL" id="CAH1105994.1"/>
    </source>
</evidence>
<dbReference type="PRINTS" id="PR00722">
    <property type="entry name" value="CHYMOTRYPSIN"/>
</dbReference>
<dbReference type="PANTHER" id="PTHR24256">
    <property type="entry name" value="TRYPTASE-RELATED"/>
    <property type="match status" value="1"/>
</dbReference>
<keyword evidence="3 8" id="KW-0378">Hydrolase</keyword>
<dbReference type="SUPFAM" id="SSF50494">
    <property type="entry name" value="Trypsin-like serine proteases"/>
    <property type="match status" value="1"/>
</dbReference>
<dbReference type="InterPro" id="IPR033116">
    <property type="entry name" value="TRYPSIN_SER"/>
</dbReference>
<accession>A0A9P0G8E9</accession>
<dbReference type="SMART" id="SM00020">
    <property type="entry name" value="Tryp_SPc"/>
    <property type="match status" value="1"/>
</dbReference>
<evidence type="ECO:0000256" key="5">
    <source>
        <dbReference type="ARBA" id="ARBA00023157"/>
    </source>
</evidence>
<dbReference type="CDD" id="cd00190">
    <property type="entry name" value="Tryp_SPc"/>
    <property type="match status" value="1"/>
</dbReference>
<dbReference type="PROSITE" id="PS51888">
    <property type="entry name" value="CLIP"/>
    <property type="match status" value="1"/>
</dbReference>
<dbReference type="GO" id="GO:0005576">
    <property type="term" value="C:extracellular region"/>
    <property type="evidence" value="ECO:0007669"/>
    <property type="project" value="UniProtKB-SubCell"/>
</dbReference>
<dbReference type="FunFam" id="2.40.10.10:FF:000084">
    <property type="entry name" value="Serine protease easter"/>
    <property type="match status" value="1"/>
</dbReference>
<dbReference type="InterPro" id="IPR001254">
    <property type="entry name" value="Trypsin_dom"/>
</dbReference>
<name>A0A9P0G8E9_9CUCU</name>
<evidence type="ECO:0000256" key="4">
    <source>
        <dbReference type="ARBA" id="ARBA00022825"/>
    </source>
</evidence>
<keyword evidence="13" id="KW-1185">Reference proteome</keyword>
<dbReference type="FunFam" id="2.40.10.10:FF:000028">
    <property type="entry name" value="Serine protease easter"/>
    <property type="match status" value="1"/>
</dbReference>
<keyword evidence="6" id="KW-0325">Glycoprotein</keyword>
<evidence type="ECO:0000256" key="7">
    <source>
        <dbReference type="ARBA" id="ARBA00024195"/>
    </source>
</evidence>
<evidence type="ECO:0000256" key="2">
    <source>
        <dbReference type="ARBA" id="ARBA00022729"/>
    </source>
</evidence>
<comment type="similarity">
    <text evidence="7 9">Belongs to the peptidase S1 family. CLIP subfamily.</text>
</comment>
<dbReference type="GO" id="GO:0006508">
    <property type="term" value="P:proteolysis"/>
    <property type="evidence" value="ECO:0007669"/>
    <property type="project" value="UniProtKB-KW"/>
</dbReference>
<evidence type="ECO:0000256" key="3">
    <source>
        <dbReference type="ARBA" id="ARBA00022801"/>
    </source>
</evidence>
<sequence length="382" mass="42205">MWCKSCLCVFIFVLILNQFQVDAQTGKRCTTPNGEYATCVSIYSCNHLLQAVQTRDETQLRFLQKSQCTGYSNGPIVCCGRESNYVTTGNQATNGRVLLNNGDTPNKNFRRNPNIPNRESCGHDFSERIFGGEATAINEFPWMALLQYTNNSGYRRWACAGTLINNRYVLTAAHCVTGDILSKVGRLVNVRIGDYDTENAVDCQGGLCNNPIDVGVEDAFAHAGYNNNNQHRYNDIALVRLSREVKFTPFIQPICLPKINEAATVGDRMSVAGWGRTEYASRSGVKMKVEIPMAQRAQCTRAFASAGINLKSSQICAGGQRGKDSCTGDSGGPLMTTAKDDPSTWYQEGIVSFGARCGTEGWPGIYTKVEYFLDWIHKNVRP</sequence>
<keyword evidence="1 8" id="KW-0645">Protease</keyword>